<sequence>MARNIDELRARAKEAWGGARARRTKEDQELEIIKIE</sequence>
<name>A0A392WBD6_9FABA</name>
<proteinExistence type="predicted"/>
<dbReference type="EMBL" id="LXQA011433566">
    <property type="protein sequence ID" value="MCI97123.1"/>
    <property type="molecule type" value="Genomic_DNA"/>
</dbReference>
<organism evidence="1 2">
    <name type="scientific">Trifolium medium</name>
    <dbReference type="NCBI Taxonomy" id="97028"/>
    <lineage>
        <taxon>Eukaryota</taxon>
        <taxon>Viridiplantae</taxon>
        <taxon>Streptophyta</taxon>
        <taxon>Embryophyta</taxon>
        <taxon>Tracheophyta</taxon>
        <taxon>Spermatophyta</taxon>
        <taxon>Magnoliopsida</taxon>
        <taxon>eudicotyledons</taxon>
        <taxon>Gunneridae</taxon>
        <taxon>Pentapetalae</taxon>
        <taxon>rosids</taxon>
        <taxon>fabids</taxon>
        <taxon>Fabales</taxon>
        <taxon>Fabaceae</taxon>
        <taxon>Papilionoideae</taxon>
        <taxon>50 kb inversion clade</taxon>
        <taxon>NPAAA clade</taxon>
        <taxon>Hologalegina</taxon>
        <taxon>IRL clade</taxon>
        <taxon>Trifolieae</taxon>
        <taxon>Trifolium</taxon>
    </lineage>
</organism>
<reference evidence="1 2" key="1">
    <citation type="journal article" date="2018" name="Front. Plant Sci.">
        <title>Red Clover (Trifolium pratense) and Zigzag Clover (T. medium) - A Picture of Genomic Similarities and Differences.</title>
        <authorList>
            <person name="Dluhosova J."/>
            <person name="Istvanek J."/>
            <person name="Nedelnik J."/>
            <person name="Repkova J."/>
        </authorList>
    </citation>
    <scope>NUCLEOTIDE SEQUENCE [LARGE SCALE GENOMIC DNA]</scope>
    <source>
        <strain evidence="2">cv. 10/8</strain>
        <tissue evidence="1">Leaf</tissue>
    </source>
</reference>
<dbReference type="Proteomes" id="UP000265520">
    <property type="component" value="Unassembled WGS sequence"/>
</dbReference>
<feature type="non-terminal residue" evidence="1">
    <location>
        <position position="36"/>
    </location>
</feature>
<accession>A0A392WBD6</accession>
<dbReference type="AlphaFoldDB" id="A0A392WBD6"/>
<keyword evidence="2" id="KW-1185">Reference proteome</keyword>
<protein>
    <submittedName>
        <fullName evidence="1">Uncharacterized protein</fullName>
    </submittedName>
</protein>
<evidence type="ECO:0000313" key="2">
    <source>
        <dbReference type="Proteomes" id="UP000265520"/>
    </source>
</evidence>
<evidence type="ECO:0000313" key="1">
    <source>
        <dbReference type="EMBL" id="MCI97123.1"/>
    </source>
</evidence>
<comment type="caution">
    <text evidence="1">The sequence shown here is derived from an EMBL/GenBank/DDBJ whole genome shotgun (WGS) entry which is preliminary data.</text>
</comment>